<dbReference type="Pfam" id="PF00933">
    <property type="entry name" value="Glyco_hydro_3"/>
    <property type="match status" value="1"/>
</dbReference>
<evidence type="ECO:0000256" key="2">
    <source>
        <dbReference type="ARBA" id="ARBA00005336"/>
    </source>
</evidence>
<dbReference type="GO" id="GO:0004563">
    <property type="term" value="F:beta-N-acetylhexosaminidase activity"/>
    <property type="evidence" value="ECO:0007669"/>
    <property type="project" value="UniProtKB-EC"/>
</dbReference>
<evidence type="ECO:0000256" key="5">
    <source>
        <dbReference type="ARBA" id="ARBA00023295"/>
    </source>
</evidence>
<dbReference type="InterPro" id="IPR017853">
    <property type="entry name" value="GH"/>
</dbReference>
<evidence type="ECO:0000259" key="6">
    <source>
        <dbReference type="Pfam" id="PF00933"/>
    </source>
</evidence>
<comment type="similarity">
    <text evidence="2">Belongs to the glycosyl hydrolase 3 family.</text>
</comment>
<keyword evidence="4 7" id="KW-0378">Hydrolase</keyword>
<dbReference type="AlphaFoldDB" id="A0A956LZ20"/>
<proteinExistence type="inferred from homology"/>
<dbReference type="EMBL" id="JAGQHR010000131">
    <property type="protein sequence ID" value="MCA9727237.1"/>
    <property type="molecule type" value="Genomic_DNA"/>
</dbReference>
<feature type="domain" description="Glycoside hydrolase family 3 N-terminal" evidence="6">
    <location>
        <begin position="34"/>
        <end position="298"/>
    </location>
</feature>
<gene>
    <name evidence="7" type="ORF">KC729_06095</name>
</gene>
<sequence length="523" mass="57370">MATAKKNTGAYHTRSGPSPWVLGFEGREVPSALKGAIRAGQVGGLMLFRDNLGNSVEEARSIREEILAQVPSGAPFLFCADEEGGLVHPTAGIRGPQGQPWTAVPSPQALGRLNRAADARFVGSILGDRLRELGIHVDFAPLLDLDTQPENGVIGSRSFGSDPGRVAVLGWAFVRGLASSRIVGCFKHYPGHGGTSQDSHRVLPVMEPKHRALHEKPFVDCLRRPSSDPAWLMTAHVDWGDGLPASLSRAVISRVTRKAKEHLVVTDSLDMGAVSLKGGAGEQALLAHNDVLLVARDWRAGLHSITSLEEKLGHDPALLAAVVRARSRIREPWASISRRRRGSERSSAELGKIEKQLQRLHRVTVQMQGDPSTLPKGPWLWIVPTGLPPYTDLRGWPGTTGKRRQCAEVAWVPETEIDWESFLRRVTDDPRPKLLATLFRGQPDAAVARRWEELLGIPGLEVVAHLVDSIWPNSETRERLAPHLRVAWASGPHRESLTGLAEALDLSRRGWIEREGFYFPVDI</sequence>
<evidence type="ECO:0000256" key="3">
    <source>
        <dbReference type="ARBA" id="ARBA00012663"/>
    </source>
</evidence>
<reference evidence="7" key="1">
    <citation type="submission" date="2020-04" db="EMBL/GenBank/DDBJ databases">
        <authorList>
            <person name="Zhang T."/>
        </authorList>
    </citation>
    <scope>NUCLEOTIDE SEQUENCE</scope>
    <source>
        <strain evidence="7">HKST-UBA01</strain>
    </source>
</reference>
<evidence type="ECO:0000256" key="4">
    <source>
        <dbReference type="ARBA" id="ARBA00022801"/>
    </source>
</evidence>
<dbReference type="GO" id="GO:0009254">
    <property type="term" value="P:peptidoglycan turnover"/>
    <property type="evidence" value="ECO:0007669"/>
    <property type="project" value="TreeGrafter"/>
</dbReference>
<comment type="catalytic activity">
    <reaction evidence="1">
        <text>Hydrolysis of terminal non-reducing N-acetyl-D-hexosamine residues in N-acetyl-beta-D-hexosaminides.</text>
        <dbReference type="EC" id="3.2.1.52"/>
    </reaction>
</comment>
<comment type="caution">
    <text evidence="7">The sequence shown here is derived from an EMBL/GenBank/DDBJ whole genome shotgun (WGS) entry which is preliminary data.</text>
</comment>
<evidence type="ECO:0000313" key="8">
    <source>
        <dbReference type="Proteomes" id="UP000697710"/>
    </source>
</evidence>
<dbReference type="PANTHER" id="PTHR30480">
    <property type="entry name" value="BETA-HEXOSAMINIDASE-RELATED"/>
    <property type="match status" value="1"/>
</dbReference>
<dbReference type="EC" id="3.2.1.52" evidence="3"/>
<accession>A0A956LZ20</accession>
<protein>
    <recommendedName>
        <fullName evidence="3">beta-N-acetylhexosaminidase</fullName>
        <ecNumber evidence="3">3.2.1.52</ecNumber>
    </recommendedName>
</protein>
<keyword evidence="5" id="KW-0326">Glycosidase</keyword>
<evidence type="ECO:0000313" key="7">
    <source>
        <dbReference type="EMBL" id="MCA9727237.1"/>
    </source>
</evidence>
<dbReference type="InterPro" id="IPR050226">
    <property type="entry name" value="NagZ_Beta-hexosaminidase"/>
</dbReference>
<dbReference type="InterPro" id="IPR036962">
    <property type="entry name" value="Glyco_hydro_3_N_sf"/>
</dbReference>
<organism evidence="7 8">
    <name type="scientific">Eiseniibacteriota bacterium</name>
    <dbReference type="NCBI Taxonomy" id="2212470"/>
    <lineage>
        <taxon>Bacteria</taxon>
        <taxon>Candidatus Eiseniibacteriota</taxon>
    </lineage>
</organism>
<reference evidence="7" key="2">
    <citation type="journal article" date="2021" name="Microbiome">
        <title>Successional dynamics and alternative stable states in a saline activated sludge microbial community over 9 years.</title>
        <authorList>
            <person name="Wang Y."/>
            <person name="Ye J."/>
            <person name="Ju F."/>
            <person name="Liu L."/>
            <person name="Boyd J.A."/>
            <person name="Deng Y."/>
            <person name="Parks D.H."/>
            <person name="Jiang X."/>
            <person name="Yin X."/>
            <person name="Woodcroft B.J."/>
            <person name="Tyson G.W."/>
            <person name="Hugenholtz P."/>
            <person name="Polz M.F."/>
            <person name="Zhang T."/>
        </authorList>
    </citation>
    <scope>NUCLEOTIDE SEQUENCE</scope>
    <source>
        <strain evidence="7">HKST-UBA01</strain>
    </source>
</reference>
<evidence type="ECO:0000256" key="1">
    <source>
        <dbReference type="ARBA" id="ARBA00001231"/>
    </source>
</evidence>
<dbReference type="SUPFAM" id="SSF51445">
    <property type="entry name" value="(Trans)glycosidases"/>
    <property type="match status" value="1"/>
</dbReference>
<dbReference type="PANTHER" id="PTHR30480:SF13">
    <property type="entry name" value="BETA-HEXOSAMINIDASE"/>
    <property type="match status" value="1"/>
</dbReference>
<dbReference type="Gene3D" id="3.20.20.300">
    <property type="entry name" value="Glycoside hydrolase, family 3, N-terminal domain"/>
    <property type="match status" value="1"/>
</dbReference>
<dbReference type="Proteomes" id="UP000697710">
    <property type="component" value="Unassembled WGS sequence"/>
</dbReference>
<dbReference type="InterPro" id="IPR001764">
    <property type="entry name" value="Glyco_hydro_3_N"/>
</dbReference>
<dbReference type="GO" id="GO:0005975">
    <property type="term" value="P:carbohydrate metabolic process"/>
    <property type="evidence" value="ECO:0007669"/>
    <property type="project" value="InterPro"/>
</dbReference>
<name>A0A956LZ20_UNCEI</name>